<feature type="disulfide bond" evidence="9">
    <location>
        <begin position="228"/>
        <end position="250"/>
    </location>
</feature>
<evidence type="ECO:0000313" key="15">
    <source>
        <dbReference type="Proteomes" id="UP000283509"/>
    </source>
</evidence>
<evidence type="ECO:0000259" key="13">
    <source>
        <dbReference type="PROSITE" id="PS51864"/>
    </source>
</evidence>
<dbReference type="Pfam" id="PF01400">
    <property type="entry name" value="Astacin"/>
    <property type="match status" value="1"/>
</dbReference>
<keyword evidence="7 9" id="KW-1015">Disulfide bond</keyword>
<keyword evidence="15" id="KW-1185">Reference proteome</keyword>
<feature type="binding site" evidence="9">
    <location>
        <position position="268"/>
    </location>
    <ligand>
        <name>Zn(2+)</name>
        <dbReference type="ChEBI" id="CHEBI:29105"/>
        <note>catalytic</note>
    </ligand>
</feature>
<dbReference type="InterPro" id="IPR024079">
    <property type="entry name" value="MetalloPept_cat_dom_sf"/>
</dbReference>
<accession>A0A3R7LY59</accession>
<dbReference type="Gene3D" id="3.40.390.10">
    <property type="entry name" value="Collagenase (Catalytic Domain)"/>
    <property type="match status" value="1"/>
</dbReference>
<evidence type="ECO:0000256" key="8">
    <source>
        <dbReference type="PROSITE-ProRule" id="PRU00059"/>
    </source>
</evidence>
<evidence type="ECO:0000256" key="7">
    <source>
        <dbReference type="ARBA" id="ARBA00023157"/>
    </source>
</evidence>
<comment type="cofactor">
    <cofactor evidence="9 10">
        <name>Zn(2+)</name>
        <dbReference type="ChEBI" id="CHEBI:29105"/>
    </cofactor>
    <text evidence="9 10">Binds 1 zinc ion per subunit.</text>
</comment>
<dbReference type="SUPFAM" id="SSF55486">
    <property type="entry name" value="Metalloproteases ('zincins'), catalytic domain"/>
    <property type="match status" value="1"/>
</dbReference>
<keyword evidence="4 9" id="KW-0378">Hydrolase</keyword>
<dbReference type="SMART" id="SM00235">
    <property type="entry name" value="ZnMc"/>
    <property type="match status" value="1"/>
</dbReference>
<keyword evidence="5 9" id="KW-0862">Zinc</keyword>
<gene>
    <name evidence="14" type="ORF">C7M84_015633</name>
</gene>
<feature type="compositionally biased region" description="Low complexity" evidence="11">
    <location>
        <begin position="580"/>
        <end position="594"/>
    </location>
</feature>
<feature type="domain" description="CUB" evidence="12">
    <location>
        <begin position="713"/>
        <end position="829"/>
    </location>
</feature>
<dbReference type="OrthoDB" id="6350541at2759"/>
<dbReference type="GO" id="GO:0004222">
    <property type="term" value="F:metalloendopeptidase activity"/>
    <property type="evidence" value="ECO:0007669"/>
    <property type="project" value="UniProtKB-UniRule"/>
</dbReference>
<feature type="domain" description="CUB" evidence="12">
    <location>
        <begin position="399"/>
        <end position="522"/>
    </location>
</feature>
<name>A0A3R7LY59_PENVA</name>
<dbReference type="SUPFAM" id="SSF49854">
    <property type="entry name" value="Spermadhesin, CUB domain"/>
    <property type="match status" value="2"/>
</dbReference>
<feature type="binding site" evidence="9">
    <location>
        <position position="262"/>
    </location>
    <ligand>
        <name>Zn(2+)</name>
        <dbReference type="ChEBI" id="CHEBI:29105"/>
        <note>catalytic</note>
    </ligand>
</feature>
<dbReference type="InterPro" id="IPR034035">
    <property type="entry name" value="Astacin-like_dom"/>
</dbReference>
<evidence type="ECO:0000256" key="1">
    <source>
        <dbReference type="ARBA" id="ARBA00022536"/>
    </source>
</evidence>
<dbReference type="InterPro" id="IPR035914">
    <property type="entry name" value="Sperma_CUB_dom_sf"/>
</dbReference>
<dbReference type="InterPro" id="IPR006026">
    <property type="entry name" value="Peptidase_Metallo"/>
</dbReference>
<evidence type="ECO:0000256" key="4">
    <source>
        <dbReference type="ARBA" id="ARBA00022801"/>
    </source>
</evidence>
<dbReference type="EMBL" id="QCYY01002952">
    <property type="protein sequence ID" value="ROT66345.1"/>
    <property type="molecule type" value="Genomic_DNA"/>
</dbReference>
<dbReference type="GO" id="GO:0008270">
    <property type="term" value="F:zinc ion binding"/>
    <property type="evidence" value="ECO:0007669"/>
    <property type="project" value="UniProtKB-UniRule"/>
</dbReference>
<reference evidence="14 15" key="2">
    <citation type="submission" date="2019-01" db="EMBL/GenBank/DDBJ databases">
        <title>The decoding of complex shrimp genome reveals the adaptation for benthos swimmer, frequently molting mechanism and breeding impact on genome.</title>
        <authorList>
            <person name="Sun Y."/>
            <person name="Gao Y."/>
            <person name="Yu Y."/>
        </authorList>
    </citation>
    <scope>NUCLEOTIDE SEQUENCE [LARGE SCALE GENOMIC DNA]</scope>
    <source>
        <tissue evidence="14">Muscle</tissue>
    </source>
</reference>
<feature type="compositionally biased region" description="Pro residues" evidence="11">
    <location>
        <begin position="553"/>
        <end position="579"/>
    </location>
</feature>
<dbReference type="PROSITE" id="PS01180">
    <property type="entry name" value="CUB"/>
    <property type="match status" value="2"/>
</dbReference>
<evidence type="ECO:0000256" key="5">
    <source>
        <dbReference type="ARBA" id="ARBA00022833"/>
    </source>
</evidence>
<evidence type="ECO:0000259" key="12">
    <source>
        <dbReference type="PROSITE" id="PS01180"/>
    </source>
</evidence>
<comment type="caution">
    <text evidence="8">Lacks conserved residue(s) required for the propagation of feature annotation.</text>
</comment>
<dbReference type="PANTHER" id="PTHR10127:SF780">
    <property type="entry name" value="METALLOENDOPEPTIDASE"/>
    <property type="match status" value="1"/>
</dbReference>
<evidence type="ECO:0000256" key="10">
    <source>
        <dbReference type="RuleBase" id="RU361183"/>
    </source>
</evidence>
<evidence type="ECO:0000313" key="14">
    <source>
        <dbReference type="EMBL" id="ROT66345.1"/>
    </source>
</evidence>
<keyword evidence="6 9" id="KW-0482">Metalloprotease</keyword>
<evidence type="ECO:0000256" key="2">
    <source>
        <dbReference type="ARBA" id="ARBA00022670"/>
    </source>
</evidence>
<keyword evidence="2 9" id="KW-0645">Protease</keyword>
<feature type="compositionally biased region" description="Low complexity" evidence="11">
    <location>
        <begin position="543"/>
        <end position="552"/>
    </location>
</feature>
<protein>
    <recommendedName>
        <fullName evidence="10">Metalloendopeptidase</fullName>
        <ecNumber evidence="10">3.4.24.-</ecNumber>
    </recommendedName>
</protein>
<dbReference type="PRINTS" id="PR00480">
    <property type="entry name" value="ASTACIN"/>
</dbReference>
<dbReference type="GO" id="GO:0006508">
    <property type="term" value="P:proteolysis"/>
    <property type="evidence" value="ECO:0007669"/>
    <property type="project" value="UniProtKB-KW"/>
</dbReference>
<feature type="active site" evidence="9">
    <location>
        <position position="259"/>
    </location>
</feature>
<dbReference type="PROSITE" id="PS51864">
    <property type="entry name" value="ASTACIN"/>
    <property type="match status" value="1"/>
</dbReference>
<dbReference type="SMART" id="SM00042">
    <property type="entry name" value="CUB"/>
    <property type="match status" value="2"/>
</dbReference>
<dbReference type="Pfam" id="PF00431">
    <property type="entry name" value="CUB"/>
    <property type="match status" value="2"/>
</dbReference>
<proteinExistence type="predicted"/>
<feature type="region of interest" description="Disordered" evidence="11">
    <location>
        <begin position="517"/>
        <end position="604"/>
    </location>
</feature>
<evidence type="ECO:0000256" key="6">
    <source>
        <dbReference type="ARBA" id="ARBA00023049"/>
    </source>
</evidence>
<feature type="binding site" evidence="9">
    <location>
        <position position="258"/>
    </location>
    <ligand>
        <name>Zn(2+)</name>
        <dbReference type="ChEBI" id="CHEBI:29105"/>
        <note>catalytic</note>
    </ligand>
</feature>
<dbReference type="Gene3D" id="2.60.120.290">
    <property type="entry name" value="Spermadhesin, CUB domain"/>
    <property type="match status" value="3"/>
</dbReference>
<dbReference type="InterPro" id="IPR001506">
    <property type="entry name" value="Peptidase_M12A"/>
</dbReference>
<feature type="disulfide bond" evidence="9">
    <location>
        <begin position="206"/>
        <end position="361"/>
    </location>
</feature>
<feature type="domain" description="Peptidase M12A" evidence="13">
    <location>
        <begin position="161"/>
        <end position="362"/>
    </location>
</feature>
<sequence>MSSRNHLPNCRKCSAGACLVYIAYGTRDEHQPSFSQDQRQDDCSDGVVAPRGSPRVGFRALPEPSSCICRRADADTTPDYNIYDRADADTTPDYNIYDGGREDGFQPHFTLQNARAEQKQNFTVIPLPFEETNPDRIETGELFQKDIILTEAQRRAMVLRKGLASETYRWPEAGDGFPRVPYRFADDEVDQDAVRAGIAHWEQHTCINFELTTNVNQPHLRFKKKTGCASYVGYLATFSTGQDVLISSGCTSLGTVAHEIGHAMGFYHEQSRPERDLHVHINEENIKDGKERNFEKKSDSLVDDKGVAYDYTSDMHYSGFGFSNNGHLTIATVDPRNQELIGQREGLSHRDKHLANLMYGCIDKWMGKCGISSDPCENGGYYGKNCACVCPPGTSGSSCETLEQDYFASQRGDCSLKITSPTTVTSPNYPSNYPYGLTCAKWVVAPECKLAKVTFTAFRLASCSAGWDKLEIRTNNRYDGNFYCGTDIAPGTSITSTTNEIIIMFYTRSNTESGWSADVTFVDDPNCEPPTTQPPTTQPPTTQPRHQPLSPTTQPPTTQPPTTQPPTTQPPTTQPPTTQPPTTELPPTEATTAPPSSPRCSLDSTATGVAWRSPYFGSKNYPNNFHCGLVGSAGSPYMTTFKLNTFQLQWKKRRRCVDFVGIQIPYNRTLKLCGSKKGAVAVPNLNLNISFVSDASKTNVGFDIGITWQKTSCHRVIELTEDDATGVIRSPRFPKKYKKDTVCEWWIKAPNGKRIQLDFTTINLRDKKCVNSYIAVDKSGSAEYVPENSSLFCAVNKSGSVISDGNGMNVAFAGGKKKSKGFSARYTLVEESCRRHARRGLFLTHSRAIPHPLTGYSSPIHGRPRCDLSFGTPRHNGIPKTPRRRLIKVELPPPSGEQCAFDFVADGKFLFTCEVVAGETFFYL</sequence>
<evidence type="ECO:0000256" key="11">
    <source>
        <dbReference type="SAM" id="MobiDB-lite"/>
    </source>
</evidence>
<feature type="compositionally biased region" description="Pro residues" evidence="11">
    <location>
        <begin position="527"/>
        <end position="542"/>
    </location>
</feature>
<evidence type="ECO:0000256" key="9">
    <source>
        <dbReference type="PROSITE-ProRule" id="PRU01211"/>
    </source>
</evidence>
<dbReference type="EC" id="3.4.24.-" evidence="10"/>
<evidence type="ECO:0000256" key="3">
    <source>
        <dbReference type="ARBA" id="ARBA00022723"/>
    </source>
</evidence>
<dbReference type="CDD" id="cd04280">
    <property type="entry name" value="ZnMc_astacin_like"/>
    <property type="match status" value="1"/>
</dbReference>
<keyword evidence="1" id="KW-0245">EGF-like domain</keyword>
<keyword evidence="3 9" id="KW-0479">Metal-binding</keyword>
<dbReference type="InterPro" id="IPR000859">
    <property type="entry name" value="CUB_dom"/>
</dbReference>
<organism evidence="14 15">
    <name type="scientific">Penaeus vannamei</name>
    <name type="common">Whiteleg shrimp</name>
    <name type="synonym">Litopenaeus vannamei</name>
    <dbReference type="NCBI Taxonomy" id="6689"/>
    <lineage>
        <taxon>Eukaryota</taxon>
        <taxon>Metazoa</taxon>
        <taxon>Ecdysozoa</taxon>
        <taxon>Arthropoda</taxon>
        <taxon>Crustacea</taxon>
        <taxon>Multicrustacea</taxon>
        <taxon>Malacostraca</taxon>
        <taxon>Eumalacostraca</taxon>
        <taxon>Eucarida</taxon>
        <taxon>Decapoda</taxon>
        <taxon>Dendrobranchiata</taxon>
        <taxon>Penaeoidea</taxon>
        <taxon>Penaeidae</taxon>
        <taxon>Penaeus</taxon>
    </lineage>
</organism>
<dbReference type="PANTHER" id="PTHR10127">
    <property type="entry name" value="DISCOIDIN, CUB, EGF, LAMININ , AND ZINC METALLOPROTEASE DOMAIN CONTAINING"/>
    <property type="match status" value="1"/>
</dbReference>
<comment type="caution">
    <text evidence="14">The sequence shown here is derived from an EMBL/GenBank/DDBJ whole genome shotgun (WGS) entry which is preliminary data.</text>
</comment>
<dbReference type="CDD" id="cd00041">
    <property type="entry name" value="CUB"/>
    <property type="match status" value="2"/>
</dbReference>
<reference evidence="14 15" key="1">
    <citation type="submission" date="2018-04" db="EMBL/GenBank/DDBJ databases">
        <authorList>
            <person name="Zhang X."/>
            <person name="Yuan J."/>
            <person name="Li F."/>
            <person name="Xiang J."/>
        </authorList>
    </citation>
    <scope>NUCLEOTIDE SEQUENCE [LARGE SCALE GENOMIC DNA]</scope>
    <source>
        <tissue evidence="14">Muscle</tissue>
    </source>
</reference>
<dbReference type="AlphaFoldDB" id="A0A3R7LY59"/>
<dbReference type="Proteomes" id="UP000283509">
    <property type="component" value="Unassembled WGS sequence"/>
</dbReference>